<feature type="transmembrane region" description="Helical" evidence="1">
    <location>
        <begin position="137"/>
        <end position="158"/>
    </location>
</feature>
<evidence type="ECO:0000256" key="1">
    <source>
        <dbReference type="SAM" id="Phobius"/>
    </source>
</evidence>
<accession>A0A5B7EB19</accession>
<comment type="caution">
    <text evidence="2">The sequence shown here is derived from an EMBL/GenBank/DDBJ whole genome shotgun (WGS) entry which is preliminary data.</text>
</comment>
<keyword evidence="1" id="KW-0812">Transmembrane</keyword>
<dbReference type="Proteomes" id="UP000324222">
    <property type="component" value="Unassembled WGS sequence"/>
</dbReference>
<keyword evidence="1" id="KW-0472">Membrane</keyword>
<name>A0A5B7EB19_PORTR</name>
<protein>
    <submittedName>
        <fullName evidence="2">Uncharacterized protein</fullName>
    </submittedName>
</protein>
<organism evidence="2 3">
    <name type="scientific">Portunus trituberculatus</name>
    <name type="common">Swimming crab</name>
    <name type="synonym">Neptunus trituberculatus</name>
    <dbReference type="NCBI Taxonomy" id="210409"/>
    <lineage>
        <taxon>Eukaryota</taxon>
        <taxon>Metazoa</taxon>
        <taxon>Ecdysozoa</taxon>
        <taxon>Arthropoda</taxon>
        <taxon>Crustacea</taxon>
        <taxon>Multicrustacea</taxon>
        <taxon>Malacostraca</taxon>
        <taxon>Eumalacostraca</taxon>
        <taxon>Eucarida</taxon>
        <taxon>Decapoda</taxon>
        <taxon>Pleocyemata</taxon>
        <taxon>Brachyura</taxon>
        <taxon>Eubrachyura</taxon>
        <taxon>Portunoidea</taxon>
        <taxon>Portunidae</taxon>
        <taxon>Portuninae</taxon>
        <taxon>Portunus</taxon>
    </lineage>
</organism>
<sequence length="271" mass="29645">MRDPLTERPRKALGGVMLQPLKGVVVASSRHYDDDDDDDDDDASSALYLPPHLVSSSLSSRPRSPLHLCLPPLSIPSACYAIISSPHPAPPPAQPRVPSPALLRIGSGENERVRGGRKRKDNFAACFVLLNSRKISILNTFTSLSSTVFFFLLLLLLASSSTSSSIPLTPPLLVIIAGFVVLRFQTNLPAHLSLFFCFTFTAPKESLVRLGVHAHGWLVAARVRRRVAGGKERGRKDNKGGVLGRLHITSHRCDGDIGTRIRKRLWLRLGV</sequence>
<gene>
    <name evidence="2" type="ORF">E2C01_023812</name>
</gene>
<feature type="transmembrane region" description="Helical" evidence="1">
    <location>
        <begin position="164"/>
        <end position="184"/>
    </location>
</feature>
<keyword evidence="3" id="KW-1185">Reference proteome</keyword>
<evidence type="ECO:0000313" key="3">
    <source>
        <dbReference type="Proteomes" id="UP000324222"/>
    </source>
</evidence>
<evidence type="ECO:0000313" key="2">
    <source>
        <dbReference type="EMBL" id="MPC30545.1"/>
    </source>
</evidence>
<proteinExistence type="predicted"/>
<dbReference type="AlphaFoldDB" id="A0A5B7EB19"/>
<dbReference type="EMBL" id="VSRR010002275">
    <property type="protein sequence ID" value="MPC30545.1"/>
    <property type="molecule type" value="Genomic_DNA"/>
</dbReference>
<reference evidence="2 3" key="1">
    <citation type="submission" date="2019-05" db="EMBL/GenBank/DDBJ databases">
        <title>Another draft genome of Portunus trituberculatus and its Hox gene families provides insights of decapod evolution.</title>
        <authorList>
            <person name="Jeong J.-H."/>
            <person name="Song I."/>
            <person name="Kim S."/>
            <person name="Choi T."/>
            <person name="Kim D."/>
            <person name="Ryu S."/>
            <person name="Kim W."/>
        </authorList>
    </citation>
    <scope>NUCLEOTIDE SEQUENCE [LARGE SCALE GENOMIC DNA]</scope>
    <source>
        <tissue evidence="2">Muscle</tissue>
    </source>
</reference>
<keyword evidence="1" id="KW-1133">Transmembrane helix</keyword>